<evidence type="ECO:0000256" key="7">
    <source>
        <dbReference type="SAM" id="SignalP"/>
    </source>
</evidence>
<organism evidence="8 9">
    <name type="scientific">Athelia psychrophila</name>
    <dbReference type="NCBI Taxonomy" id="1759441"/>
    <lineage>
        <taxon>Eukaryota</taxon>
        <taxon>Fungi</taxon>
        <taxon>Dikarya</taxon>
        <taxon>Basidiomycota</taxon>
        <taxon>Agaricomycotina</taxon>
        <taxon>Agaricomycetes</taxon>
        <taxon>Agaricomycetidae</taxon>
        <taxon>Atheliales</taxon>
        <taxon>Atheliaceae</taxon>
        <taxon>Athelia</taxon>
    </lineage>
</organism>
<dbReference type="InterPro" id="IPR040254">
    <property type="entry name" value="Ecm3-like"/>
</dbReference>
<name>A0A166UQ28_9AGAM</name>
<proteinExistence type="predicted"/>
<comment type="subcellular location">
    <subcellularLocation>
        <location evidence="1">Membrane</location>
        <topology evidence="1">Multi-pass membrane protein</topology>
    </subcellularLocation>
</comment>
<evidence type="ECO:0000256" key="4">
    <source>
        <dbReference type="ARBA" id="ARBA00023136"/>
    </source>
</evidence>
<dbReference type="AlphaFoldDB" id="A0A166UQ28"/>
<dbReference type="GO" id="GO:0016020">
    <property type="term" value="C:membrane"/>
    <property type="evidence" value="ECO:0007669"/>
    <property type="project" value="UniProtKB-SubCell"/>
</dbReference>
<feature type="transmembrane region" description="Helical" evidence="6">
    <location>
        <begin position="382"/>
        <end position="403"/>
    </location>
</feature>
<evidence type="ECO:0000313" key="8">
    <source>
        <dbReference type="EMBL" id="KZP31912.1"/>
    </source>
</evidence>
<evidence type="ECO:0000256" key="1">
    <source>
        <dbReference type="ARBA" id="ARBA00004141"/>
    </source>
</evidence>
<keyword evidence="2 6" id="KW-0812">Transmembrane</keyword>
<feature type="chain" id="PRO_5007880747" description="Auxin efflux carrier" evidence="7">
    <location>
        <begin position="32"/>
        <end position="514"/>
    </location>
</feature>
<evidence type="ECO:0000256" key="5">
    <source>
        <dbReference type="SAM" id="MobiDB-lite"/>
    </source>
</evidence>
<dbReference type="OrthoDB" id="435607at2759"/>
<sequence>MLSAGQLIWASCRPLIRLALCAGSGFAITKADIFPQVAAQGAGQIILNITLPCLMFSKIVPAFDASNIKALGPLVLVAILYEIIGVVIAWTVKQFFWVPHRFRFGILVAGGWGNYGDIPTSVVMSITGAAPFNGASDQTLSVAYISAFILVFFMTLFPLGGHAWIAMDFSGPDIENEEVQETMRAKQKSLLSGAWARSALHTLRYRGRTSQGVARFDLADQEDVGASDSSALEKAEEKRENNAYPRATPAPKHVSFYHDDHEAITSATETVVVSPPISMYAGPSRLPSPTPSLLPLEKTITPGDQLADDIAHARVLNRREKTVQFTLTFLRSLLAPGSSVIIIALIIALVPTLKALFVAGVPGTHIPNAPDGLPPLNFILDTTTFIGAASVPLGLVSLGSALARLKVPRGQWGQLPIGAICGLAVGKVLIMPVLGVLICEGLTRVGVIDKEDKVLQFVCIFFSCLPTATTQVYLTQVYSGTGSAEHLSAFLIPQYILMFISMTGLTAYSIQYLF</sequence>
<dbReference type="EMBL" id="KV417487">
    <property type="protein sequence ID" value="KZP31912.1"/>
    <property type="molecule type" value="Genomic_DNA"/>
</dbReference>
<dbReference type="InterPro" id="IPR004776">
    <property type="entry name" value="Mem_transp_PIN-like"/>
</dbReference>
<feature type="transmembrane region" description="Helical" evidence="6">
    <location>
        <begin position="454"/>
        <end position="475"/>
    </location>
</feature>
<feature type="signal peptide" evidence="7">
    <location>
        <begin position="1"/>
        <end position="31"/>
    </location>
</feature>
<evidence type="ECO:0008006" key="10">
    <source>
        <dbReference type="Google" id="ProtNLM"/>
    </source>
</evidence>
<dbReference type="Proteomes" id="UP000076532">
    <property type="component" value="Unassembled WGS sequence"/>
</dbReference>
<keyword evidence="3 6" id="KW-1133">Transmembrane helix</keyword>
<feature type="transmembrane region" description="Helical" evidence="6">
    <location>
        <begin position="487"/>
        <end position="510"/>
    </location>
</feature>
<evidence type="ECO:0000256" key="3">
    <source>
        <dbReference type="ARBA" id="ARBA00022989"/>
    </source>
</evidence>
<dbReference type="PANTHER" id="PTHR31274">
    <property type="entry name" value="PROTEIN ECM3"/>
    <property type="match status" value="1"/>
</dbReference>
<dbReference type="Pfam" id="PF03547">
    <property type="entry name" value="Mem_trans"/>
    <property type="match status" value="1"/>
</dbReference>
<accession>A0A166UQ28</accession>
<feature type="region of interest" description="Disordered" evidence="5">
    <location>
        <begin position="225"/>
        <end position="251"/>
    </location>
</feature>
<feature type="compositionally biased region" description="Basic and acidic residues" evidence="5">
    <location>
        <begin position="231"/>
        <end position="241"/>
    </location>
</feature>
<protein>
    <recommendedName>
        <fullName evidence="10">Auxin efflux carrier</fullName>
    </recommendedName>
</protein>
<keyword evidence="7" id="KW-0732">Signal</keyword>
<keyword evidence="9" id="KW-1185">Reference proteome</keyword>
<evidence type="ECO:0000313" key="9">
    <source>
        <dbReference type="Proteomes" id="UP000076532"/>
    </source>
</evidence>
<keyword evidence="4 6" id="KW-0472">Membrane</keyword>
<dbReference type="STRING" id="436010.A0A166UQ28"/>
<evidence type="ECO:0000256" key="2">
    <source>
        <dbReference type="ARBA" id="ARBA00022692"/>
    </source>
</evidence>
<evidence type="ECO:0000256" key="6">
    <source>
        <dbReference type="SAM" id="Phobius"/>
    </source>
</evidence>
<dbReference type="GO" id="GO:0055085">
    <property type="term" value="P:transmembrane transport"/>
    <property type="evidence" value="ECO:0007669"/>
    <property type="project" value="InterPro"/>
</dbReference>
<dbReference type="PANTHER" id="PTHR31274:SF1">
    <property type="entry name" value="AGL149CP"/>
    <property type="match status" value="1"/>
</dbReference>
<reference evidence="8 9" key="1">
    <citation type="journal article" date="2016" name="Mol. Biol. Evol.">
        <title>Comparative Genomics of Early-Diverging Mushroom-Forming Fungi Provides Insights into the Origins of Lignocellulose Decay Capabilities.</title>
        <authorList>
            <person name="Nagy L.G."/>
            <person name="Riley R."/>
            <person name="Tritt A."/>
            <person name="Adam C."/>
            <person name="Daum C."/>
            <person name="Floudas D."/>
            <person name="Sun H."/>
            <person name="Yadav J.S."/>
            <person name="Pangilinan J."/>
            <person name="Larsson K.H."/>
            <person name="Matsuura K."/>
            <person name="Barry K."/>
            <person name="Labutti K."/>
            <person name="Kuo R."/>
            <person name="Ohm R.A."/>
            <person name="Bhattacharya S.S."/>
            <person name="Shirouzu T."/>
            <person name="Yoshinaga Y."/>
            <person name="Martin F.M."/>
            <person name="Grigoriev I.V."/>
            <person name="Hibbett D.S."/>
        </authorList>
    </citation>
    <scope>NUCLEOTIDE SEQUENCE [LARGE SCALE GENOMIC DNA]</scope>
    <source>
        <strain evidence="8 9">CBS 109695</strain>
    </source>
</reference>
<feature type="transmembrane region" description="Helical" evidence="6">
    <location>
        <begin position="415"/>
        <end position="434"/>
    </location>
</feature>
<feature type="transmembrane region" description="Helical" evidence="6">
    <location>
        <begin position="141"/>
        <end position="160"/>
    </location>
</feature>
<gene>
    <name evidence="8" type="ORF">FIBSPDRAFT_916594</name>
</gene>
<feature type="transmembrane region" description="Helical" evidence="6">
    <location>
        <begin position="70"/>
        <end position="92"/>
    </location>
</feature>